<name>A0A375JAV2_9BURK</name>
<dbReference type="Proteomes" id="UP000256805">
    <property type="component" value="Unassembled WGS sequence"/>
</dbReference>
<organism evidence="2 3">
    <name type="scientific">Cupriavidus taiwanensis</name>
    <dbReference type="NCBI Taxonomy" id="164546"/>
    <lineage>
        <taxon>Bacteria</taxon>
        <taxon>Pseudomonadati</taxon>
        <taxon>Pseudomonadota</taxon>
        <taxon>Betaproteobacteria</taxon>
        <taxon>Burkholderiales</taxon>
        <taxon>Burkholderiaceae</taxon>
        <taxon>Cupriavidus</taxon>
    </lineage>
</organism>
<feature type="transmembrane region" description="Helical" evidence="1">
    <location>
        <begin position="33"/>
        <end position="53"/>
    </location>
</feature>
<gene>
    <name evidence="2" type="ORF">CBM2634_P20002</name>
</gene>
<keyword evidence="1" id="KW-0472">Membrane</keyword>
<sequence length="73" mass="8135">MFFHSRVSGTAVLAVVAMLSLALYFRVTTSNSGWQLQCCFGAVAAVAALYMVLRVRALRNTRKLMKLVRPGWQ</sequence>
<accession>A0A375JAV2</accession>
<evidence type="ECO:0000313" key="2">
    <source>
        <dbReference type="EMBL" id="SPS02217.1"/>
    </source>
</evidence>
<keyword evidence="1" id="KW-0812">Transmembrane</keyword>
<dbReference type="AlphaFoldDB" id="A0A375JAV2"/>
<evidence type="ECO:0000313" key="3">
    <source>
        <dbReference type="Proteomes" id="UP000256805"/>
    </source>
</evidence>
<evidence type="ECO:0000256" key="1">
    <source>
        <dbReference type="SAM" id="Phobius"/>
    </source>
</evidence>
<reference evidence="2 3" key="1">
    <citation type="submission" date="2018-01" db="EMBL/GenBank/DDBJ databases">
        <authorList>
            <person name="Gaut B.S."/>
            <person name="Morton B.R."/>
            <person name="Clegg M.T."/>
            <person name="Duvall M.R."/>
        </authorList>
    </citation>
    <scope>NUCLEOTIDE SEQUENCE [LARGE SCALE GENOMIC DNA]</scope>
    <source>
        <strain evidence="2">Cupriavidus taiwanensis cmp 52</strain>
    </source>
</reference>
<dbReference type="RefSeq" id="WP_029050473.1">
    <property type="nucleotide sequence ID" value="NZ_LS483235.1"/>
</dbReference>
<protein>
    <submittedName>
        <fullName evidence="2">Uncharacterized protein</fullName>
    </submittedName>
</protein>
<feature type="transmembrane region" description="Helical" evidence="1">
    <location>
        <begin position="7"/>
        <end position="27"/>
    </location>
</feature>
<proteinExistence type="predicted"/>
<keyword evidence="1" id="KW-1133">Transmembrane helix</keyword>
<dbReference type="EMBL" id="OVTA01000062">
    <property type="protein sequence ID" value="SPS02217.1"/>
    <property type="molecule type" value="Genomic_DNA"/>
</dbReference>